<name>A0A0F9J3N2_9ZZZZ</name>
<evidence type="ECO:0000313" key="1">
    <source>
        <dbReference type="EMBL" id="KKL93747.1"/>
    </source>
</evidence>
<evidence type="ECO:0008006" key="2">
    <source>
        <dbReference type="Google" id="ProtNLM"/>
    </source>
</evidence>
<gene>
    <name evidence="1" type="ORF">LCGC14_1871620</name>
</gene>
<dbReference type="InterPro" id="IPR036291">
    <property type="entry name" value="NAD(P)-bd_dom_sf"/>
</dbReference>
<protein>
    <recommendedName>
        <fullName evidence="2">Gfo/Idh/MocA-like oxidoreductase N-terminal domain-containing protein</fullName>
    </recommendedName>
</protein>
<dbReference type="PROSITE" id="PS51318">
    <property type="entry name" value="TAT"/>
    <property type="match status" value="1"/>
</dbReference>
<reference evidence="1" key="1">
    <citation type="journal article" date="2015" name="Nature">
        <title>Complex archaea that bridge the gap between prokaryotes and eukaryotes.</title>
        <authorList>
            <person name="Spang A."/>
            <person name="Saw J.H."/>
            <person name="Jorgensen S.L."/>
            <person name="Zaremba-Niedzwiedzka K."/>
            <person name="Martijn J."/>
            <person name="Lind A.E."/>
            <person name="van Eijk R."/>
            <person name="Schleper C."/>
            <person name="Guy L."/>
            <person name="Ettema T.J."/>
        </authorList>
    </citation>
    <scope>NUCLEOTIDE SEQUENCE</scope>
</reference>
<comment type="caution">
    <text evidence="1">The sequence shown here is derived from an EMBL/GenBank/DDBJ whole genome shotgun (WGS) entry which is preliminary data.</text>
</comment>
<sequence>MKERNINRRQFLSRATGAAVGAISFPYVISPSALGKAGSVAASNRIVMGCIGVGWMGTENLRSFLREKDCQLVAVCDVDVNHLNSASTPSTE</sequence>
<organism evidence="1">
    <name type="scientific">marine sediment metagenome</name>
    <dbReference type="NCBI Taxonomy" id="412755"/>
    <lineage>
        <taxon>unclassified sequences</taxon>
        <taxon>metagenomes</taxon>
        <taxon>ecological metagenomes</taxon>
    </lineage>
</organism>
<dbReference type="EMBL" id="LAZR01019106">
    <property type="protein sequence ID" value="KKL93747.1"/>
    <property type="molecule type" value="Genomic_DNA"/>
</dbReference>
<dbReference type="InterPro" id="IPR006311">
    <property type="entry name" value="TAT_signal"/>
</dbReference>
<accession>A0A0F9J3N2</accession>
<proteinExistence type="predicted"/>
<dbReference type="AlphaFoldDB" id="A0A0F9J3N2"/>
<dbReference type="Gene3D" id="3.40.50.720">
    <property type="entry name" value="NAD(P)-binding Rossmann-like Domain"/>
    <property type="match status" value="1"/>
</dbReference>
<dbReference type="SUPFAM" id="SSF51735">
    <property type="entry name" value="NAD(P)-binding Rossmann-fold domains"/>
    <property type="match status" value="1"/>
</dbReference>